<proteinExistence type="predicted"/>
<reference evidence="2" key="1">
    <citation type="submission" date="2018-06" db="EMBL/GenBank/DDBJ databases">
        <authorList>
            <person name="Zhirakovskaya E."/>
        </authorList>
    </citation>
    <scope>NUCLEOTIDE SEQUENCE</scope>
</reference>
<dbReference type="AlphaFoldDB" id="A0A3B1DJZ9"/>
<gene>
    <name evidence="2" type="ORF">MNBD_PLANCTO03-1779</name>
</gene>
<organism evidence="2">
    <name type="scientific">hydrothermal vent metagenome</name>
    <dbReference type="NCBI Taxonomy" id="652676"/>
    <lineage>
        <taxon>unclassified sequences</taxon>
        <taxon>metagenomes</taxon>
        <taxon>ecological metagenomes</taxon>
    </lineage>
</organism>
<accession>A0A3B1DJZ9</accession>
<dbReference type="EMBL" id="UOGK01000054">
    <property type="protein sequence ID" value="VAX36374.1"/>
    <property type="molecule type" value="Genomic_DNA"/>
</dbReference>
<sequence>KIPAGTMIRAEALEPPVAAERGDLVKVHCISGGIVVKAWARAQARAFEGEFVELRMTGSDKTFQARMTGRGAAVMSLDH</sequence>
<dbReference type="Pfam" id="PF13144">
    <property type="entry name" value="ChapFlgA"/>
    <property type="match status" value="1"/>
</dbReference>
<protein>
    <recommendedName>
        <fullName evidence="1">Flagella basal body P-ring formation protein FlgA SAF domain-containing protein</fullName>
    </recommendedName>
</protein>
<evidence type="ECO:0000313" key="2">
    <source>
        <dbReference type="EMBL" id="VAX36374.1"/>
    </source>
</evidence>
<dbReference type="Gene3D" id="2.30.30.760">
    <property type="match status" value="1"/>
</dbReference>
<dbReference type="InterPro" id="IPR017585">
    <property type="entry name" value="SAF_FlgA"/>
</dbReference>
<name>A0A3B1DJZ9_9ZZZZ</name>
<evidence type="ECO:0000259" key="1">
    <source>
        <dbReference type="Pfam" id="PF13144"/>
    </source>
</evidence>
<feature type="non-terminal residue" evidence="2">
    <location>
        <position position="1"/>
    </location>
</feature>
<feature type="domain" description="Flagella basal body P-ring formation protein FlgA SAF" evidence="1">
    <location>
        <begin position="2"/>
        <end position="72"/>
    </location>
</feature>